<evidence type="ECO:0000313" key="4">
    <source>
        <dbReference type="Proteomes" id="UP000526625"/>
    </source>
</evidence>
<comment type="caution">
    <text evidence="2">The sequence shown here is derived from an EMBL/GenBank/DDBJ whole genome shotgun (WGS) entry which is preliminary data.</text>
</comment>
<dbReference type="EMBL" id="JACHBF010000040">
    <property type="protein sequence ID" value="MBB6495753.1"/>
    <property type="molecule type" value="Genomic_DNA"/>
</dbReference>
<organism evidence="2 3">
    <name type="scientific">Rhizobium tropici</name>
    <dbReference type="NCBI Taxonomy" id="398"/>
    <lineage>
        <taxon>Bacteria</taxon>
        <taxon>Pseudomonadati</taxon>
        <taxon>Pseudomonadota</taxon>
        <taxon>Alphaproteobacteria</taxon>
        <taxon>Hyphomicrobiales</taxon>
        <taxon>Rhizobiaceae</taxon>
        <taxon>Rhizobium/Agrobacterium group</taxon>
        <taxon>Rhizobium</taxon>
    </lineage>
</organism>
<dbReference type="Proteomes" id="UP000471190">
    <property type="component" value="Unassembled WGS sequence"/>
</dbReference>
<reference evidence="1 4" key="2">
    <citation type="submission" date="2020-08" db="EMBL/GenBank/DDBJ databases">
        <title>Genomic Encyclopedia of Type Strains, Phase IV (KMG-V): Genome sequencing to study the core and pangenomes of soil and plant-associated prokaryotes.</title>
        <authorList>
            <person name="Whitman W."/>
        </authorList>
    </citation>
    <scope>NUCLEOTIDE SEQUENCE [LARGE SCALE GENOMIC DNA]</scope>
    <source>
        <strain evidence="1 4">SEMIA 4059</strain>
    </source>
</reference>
<evidence type="ECO:0000313" key="2">
    <source>
        <dbReference type="EMBL" id="NEV15167.1"/>
    </source>
</evidence>
<dbReference type="AlphaFoldDB" id="A0A6P1CE92"/>
<reference evidence="2 3" key="1">
    <citation type="submission" date="2020-02" db="EMBL/GenBank/DDBJ databases">
        <title>Draft genome sequence of Rhizobium tropici.</title>
        <authorList>
            <person name="Khayi S."/>
            <person name="Jemo M."/>
        </authorList>
    </citation>
    <scope>NUCLEOTIDE SEQUENCE [LARGE SCALE GENOMIC DNA]</scope>
    <source>
        <strain evidence="2 3">A12</strain>
        <plasmid evidence="2">pA12b</plasmid>
    </source>
</reference>
<accession>A0A6P1CE92</accession>
<name>A0A6P1CE92_RHITR</name>
<dbReference type="Proteomes" id="UP000526625">
    <property type="component" value="Unassembled WGS sequence"/>
</dbReference>
<geneLocation type="plasmid" evidence="2">
    <name>pA12b</name>
</geneLocation>
<protein>
    <submittedName>
        <fullName evidence="2">Uncharacterized protein</fullName>
    </submittedName>
</protein>
<keyword evidence="2" id="KW-0614">Plasmid</keyword>
<dbReference type="EMBL" id="JAADZA010000068">
    <property type="protein sequence ID" value="NEV15167.1"/>
    <property type="molecule type" value="Genomic_DNA"/>
</dbReference>
<evidence type="ECO:0000313" key="1">
    <source>
        <dbReference type="EMBL" id="MBB6495753.1"/>
    </source>
</evidence>
<evidence type="ECO:0000313" key="3">
    <source>
        <dbReference type="Proteomes" id="UP000471190"/>
    </source>
</evidence>
<proteinExistence type="predicted"/>
<dbReference type="RefSeq" id="WP_028755198.1">
    <property type="nucleotide sequence ID" value="NZ_JAADZA010000068.1"/>
</dbReference>
<gene>
    <name evidence="1" type="ORF">GGD45_006219</name>
    <name evidence="2" type="ORF">GXW80_29840</name>
</gene>
<keyword evidence="4" id="KW-1185">Reference proteome</keyword>
<sequence length="153" mass="17533">MFIETSGVHWRLLVEPSNYENAATPAIERSDARQVTVLLDLMRICARLGMMPFSSFHRIDLVTGHRFYHLLAKELQKPCQLRKEREMTAIPTVQAWMRQLANTSVSRTEQIRHRPPKQKHREDLLKFQASACRFITDPVIAPIGQKAAIPSGS</sequence>